<dbReference type="AlphaFoldDB" id="A0AAJ2B930"/>
<evidence type="ECO:0000313" key="5">
    <source>
        <dbReference type="EMBL" id="MDR6100672.1"/>
    </source>
</evidence>
<proteinExistence type="predicted"/>
<sequence>MNKKPLLLSAAVLALFAAGIFQSRDALLGHISAVHSASMQAAGTQVFAAGMNNAEVQKGASPLSLGNRQPQSSAAPSADLAQAPRAPQQAPQNPAPTQPGARDVPPAVDESALRYFAARGDTARLQAEIARLKALYPNWTPPADPAVATPTGDPQLEGIWQLYAAGRYSEARKAIADRQAAEAGWQPPDNLTEMLDLAEARQRLVNASDLKQYNAVIGLAAENPSLLTCSEVDVLWRVAEAFARTEKPERARDAYGYVLSNCQNPAERLATVQKASALLPLDMMEDLLSREKPGPDGQLEFEPVKDDLARQFVAKAGEDPKVNVPPAYLSRMERLAETNKLASDALLLGWYNVEREKMDDAEKWFRRAREVEDSASASEGLALALVARGEPREAEEIMFKWRGSSDGAHATYLAAAANLLALDPPVALDPDVLQRIATETVAQKDAATAQEFGWYSRAFQQPQMAQQWFSTALQWKPEDEPSAYGLALTYQDLNNLAEVRRLQRQWGSQSQRIMEVGRPVAQSSAIAAAPAVTAPAPVQPQSRAVATAPRMVSPQATAVAYEPSPPRQARAVRGARQSGRCSANLNPESLSAQDALQQGWCLMEANRPAEAVKAFSAALKVGEPSVRSDAAYGQSLAYLRMGLTDNAAVSATKSSMDRQKATELQVAILTDRALAAYESKHYEEALILLDQRARYATERIDLMVIRGYAYLNMKRYGEAVQVFEASAATGNADAIRGLAAVQNARPSRGPQGG</sequence>
<gene>
    <name evidence="5" type="ORF">QE369_000850</name>
</gene>
<protein>
    <submittedName>
        <fullName evidence="5">Tetratricopeptide (TPR) repeat protein</fullName>
    </submittedName>
</protein>
<accession>A0AAJ2B930</accession>
<dbReference type="SMART" id="SM00028">
    <property type="entry name" value="TPR"/>
    <property type="match status" value="5"/>
</dbReference>
<keyword evidence="4" id="KW-0732">Signal</keyword>
<dbReference type="RefSeq" id="WP_309769700.1">
    <property type="nucleotide sequence ID" value="NZ_JAVIZC010000001.1"/>
</dbReference>
<evidence type="ECO:0000256" key="2">
    <source>
        <dbReference type="ARBA" id="ARBA00022803"/>
    </source>
</evidence>
<dbReference type="Gene3D" id="1.25.40.10">
    <property type="entry name" value="Tetratricopeptide repeat domain"/>
    <property type="match status" value="2"/>
</dbReference>
<dbReference type="InterPro" id="IPR051685">
    <property type="entry name" value="Ycf3/AcsC/BcsC/TPR_MFPF"/>
</dbReference>
<dbReference type="SUPFAM" id="SSF48452">
    <property type="entry name" value="TPR-like"/>
    <property type="match status" value="2"/>
</dbReference>
<feature type="compositionally biased region" description="Polar residues" evidence="3">
    <location>
        <begin position="64"/>
        <end position="75"/>
    </location>
</feature>
<dbReference type="Proteomes" id="UP001255601">
    <property type="component" value="Unassembled WGS sequence"/>
</dbReference>
<dbReference type="InterPro" id="IPR019734">
    <property type="entry name" value="TPR_rpt"/>
</dbReference>
<keyword evidence="1" id="KW-0677">Repeat</keyword>
<organism evidence="5 6">
    <name type="scientific">Agrobacterium larrymoorei</name>
    <dbReference type="NCBI Taxonomy" id="160699"/>
    <lineage>
        <taxon>Bacteria</taxon>
        <taxon>Pseudomonadati</taxon>
        <taxon>Pseudomonadota</taxon>
        <taxon>Alphaproteobacteria</taxon>
        <taxon>Hyphomicrobiales</taxon>
        <taxon>Rhizobiaceae</taxon>
        <taxon>Rhizobium/Agrobacterium group</taxon>
        <taxon>Agrobacterium</taxon>
    </lineage>
</organism>
<feature type="region of interest" description="Disordered" evidence="3">
    <location>
        <begin position="60"/>
        <end position="105"/>
    </location>
</feature>
<dbReference type="PANTHER" id="PTHR44943:SF8">
    <property type="entry name" value="TPR REPEAT-CONTAINING PROTEIN MJ0263"/>
    <property type="match status" value="1"/>
</dbReference>
<evidence type="ECO:0000256" key="1">
    <source>
        <dbReference type="ARBA" id="ARBA00022737"/>
    </source>
</evidence>
<evidence type="ECO:0000256" key="4">
    <source>
        <dbReference type="SAM" id="SignalP"/>
    </source>
</evidence>
<feature type="chain" id="PRO_5042546690" evidence="4">
    <location>
        <begin position="24"/>
        <end position="753"/>
    </location>
</feature>
<name>A0AAJ2B930_9HYPH</name>
<dbReference type="PANTHER" id="PTHR44943">
    <property type="entry name" value="CELLULOSE SYNTHASE OPERON PROTEIN C"/>
    <property type="match status" value="1"/>
</dbReference>
<feature type="compositionally biased region" description="Low complexity" evidence="3">
    <location>
        <begin position="81"/>
        <end position="92"/>
    </location>
</feature>
<reference evidence="5" key="1">
    <citation type="submission" date="2023-08" db="EMBL/GenBank/DDBJ databases">
        <title>Functional and genomic diversity of the sorghum phyllosphere microbiome.</title>
        <authorList>
            <person name="Shade A."/>
        </authorList>
    </citation>
    <scope>NUCLEOTIDE SEQUENCE</scope>
    <source>
        <strain evidence="5">SORGH_AS_0974</strain>
    </source>
</reference>
<feature type="signal peptide" evidence="4">
    <location>
        <begin position="1"/>
        <end position="23"/>
    </location>
</feature>
<dbReference type="Pfam" id="PF13181">
    <property type="entry name" value="TPR_8"/>
    <property type="match status" value="1"/>
</dbReference>
<dbReference type="InterPro" id="IPR011990">
    <property type="entry name" value="TPR-like_helical_dom_sf"/>
</dbReference>
<evidence type="ECO:0000256" key="3">
    <source>
        <dbReference type="SAM" id="MobiDB-lite"/>
    </source>
</evidence>
<dbReference type="EMBL" id="JAVIZC010000001">
    <property type="protein sequence ID" value="MDR6100672.1"/>
    <property type="molecule type" value="Genomic_DNA"/>
</dbReference>
<comment type="caution">
    <text evidence="5">The sequence shown here is derived from an EMBL/GenBank/DDBJ whole genome shotgun (WGS) entry which is preliminary data.</text>
</comment>
<evidence type="ECO:0000313" key="6">
    <source>
        <dbReference type="Proteomes" id="UP001255601"/>
    </source>
</evidence>
<keyword evidence="2" id="KW-0802">TPR repeat</keyword>
<dbReference type="Pfam" id="PF13432">
    <property type="entry name" value="TPR_16"/>
    <property type="match status" value="1"/>
</dbReference>